<evidence type="ECO:0000313" key="2">
    <source>
        <dbReference type="EMBL" id="GET88571.1"/>
    </source>
</evidence>
<feature type="compositionally biased region" description="Polar residues" evidence="1">
    <location>
        <begin position="9"/>
        <end position="23"/>
    </location>
</feature>
<dbReference type="EMBL" id="BLBS01000029">
    <property type="protein sequence ID" value="GET88571.1"/>
    <property type="molecule type" value="Genomic_DNA"/>
</dbReference>
<comment type="caution">
    <text evidence="2">The sequence shown here is derived from an EMBL/GenBank/DDBJ whole genome shotgun (WGS) entry which is preliminary data.</text>
</comment>
<feature type="region of interest" description="Disordered" evidence="1">
    <location>
        <begin position="1"/>
        <end position="65"/>
    </location>
</feature>
<keyword evidence="3" id="KW-1185">Reference proteome</keyword>
<protein>
    <submittedName>
        <fullName evidence="2">Uncharacterized protein</fullName>
    </submittedName>
</protein>
<dbReference type="VEuPathDB" id="TriTrypDB:LtaPh_2209800"/>
<dbReference type="OrthoDB" id="267766at2759"/>
<organism evidence="2 3">
    <name type="scientific">Leishmania tarentolae</name>
    <name type="common">Sauroleishmania tarentolae</name>
    <dbReference type="NCBI Taxonomy" id="5689"/>
    <lineage>
        <taxon>Eukaryota</taxon>
        <taxon>Discoba</taxon>
        <taxon>Euglenozoa</taxon>
        <taxon>Kinetoplastea</taxon>
        <taxon>Metakinetoplastina</taxon>
        <taxon>Trypanosomatida</taxon>
        <taxon>Trypanosomatidae</taxon>
        <taxon>Leishmaniinae</taxon>
        <taxon>Leishmania</taxon>
        <taxon>lizard Leishmania</taxon>
    </lineage>
</organism>
<reference evidence="2" key="1">
    <citation type="submission" date="2019-11" db="EMBL/GenBank/DDBJ databases">
        <title>Leishmania tarentolae CDS.</title>
        <authorList>
            <person name="Goto Y."/>
            <person name="Yamagishi J."/>
        </authorList>
    </citation>
    <scope>NUCLEOTIDE SEQUENCE [LARGE SCALE GENOMIC DNA]</scope>
    <source>
        <strain evidence="2">Parrot Tar II</strain>
    </source>
</reference>
<sequence>MSARPRASSMHTATIKTSSQFSSPAYCRAAGSRRKECLCPRSPDFESYASTRPPSPPDASGTYPFRHQLSSSPAVVVDGLDAPAFSSIHVSAPWSTTAPNTGSSFYAGTSSGGNASVYDHPAWPLQPHSQQLFLAAPAEARYASITHPGQALDMVGGLYNDLSYSHAETPSAMLSINSDYHNSFLYEANGNISVWGGIPAPPVPPCVAVFASGKQDVFWRRACLRVTCVPVTNTSGRHGEVAAEVSRDAQVAARLEEIRDGACNSSYSNSHTSGCTSGERLGGLVWRWLDTLGMTDAVEDVLSPGAGRVLVVWTTDDTYKQDSVGGNSSDDARQSSPTGKPLAKQLGVSDNGREGRDTTVPGALCEVVFDGVRLLLD</sequence>
<proteinExistence type="predicted"/>
<name>A0A640KH92_LEITA</name>
<feature type="region of interest" description="Disordered" evidence="1">
    <location>
        <begin position="321"/>
        <end position="359"/>
    </location>
</feature>
<gene>
    <name evidence="2" type="ORF">LtaPh_2209800</name>
</gene>
<accession>A0A640KH92</accession>
<dbReference type="Proteomes" id="UP000419144">
    <property type="component" value="Unassembled WGS sequence"/>
</dbReference>
<feature type="compositionally biased region" description="Polar residues" evidence="1">
    <location>
        <begin position="324"/>
        <end position="338"/>
    </location>
</feature>
<evidence type="ECO:0000313" key="3">
    <source>
        <dbReference type="Proteomes" id="UP000419144"/>
    </source>
</evidence>
<evidence type="ECO:0000256" key="1">
    <source>
        <dbReference type="SAM" id="MobiDB-lite"/>
    </source>
</evidence>
<dbReference type="AlphaFoldDB" id="A0A640KH92"/>